<evidence type="ECO:0000256" key="8">
    <source>
        <dbReference type="ARBA" id="ARBA00066629"/>
    </source>
</evidence>
<evidence type="ECO:0000256" key="11">
    <source>
        <dbReference type="PIRNR" id="PIRNR006444"/>
    </source>
</evidence>
<evidence type="ECO:0000256" key="5">
    <source>
        <dbReference type="ARBA" id="ARBA00022741"/>
    </source>
</evidence>
<dbReference type="HOGENOM" id="CLU_035301_1_1_12"/>
<keyword evidence="3" id="KW-0597">Phosphoprotein</keyword>
<dbReference type="SUPFAM" id="SSF56801">
    <property type="entry name" value="Acetyl-CoA synthetase-like"/>
    <property type="match status" value="1"/>
</dbReference>
<comment type="similarity">
    <text evidence="7 11">Belongs to the phenylacetyl-CoA ligase family.</text>
</comment>
<evidence type="ECO:0000313" key="15">
    <source>
        <dbReference type="Proteomes" id="UP000006546"/>
    </source>
</evidence>
<organism evidence="14 15">
    <name type="scientific">Treponema brennaborense (strain DSM 12168 / CIP 105900 / DD5/3)</name>
    <dbReference type="NCBI Taxonomy" id="906968"/>
    <lineage>
        <taxon>Bacteria</taxon>
        <taxon>Pseudomonadati</taxon>
        <taxon>Spirochaetota</taxon>
        <taxon>Spirochaetia</taxon>
        <taxon>Spirochaetales</taxon>
        <taxon>Treponemataceae</taxon>
        <taxon>Treponema</taxon>
    </lineage>
</organism>
<proteinExistence type="inferred from homology"/>
<dbReference type="Pfam" id="PF14535">
    <property type="entry name" value="AMP-binding_C_2"/>
    <property type="match status" value="1"/>
</dbReference>
<dbReference type="UniPathway" id="UPA00930"/>
<evidence type="ECO:0000256" key="10">
    <source>
        <dbReference type="ARBA" id="ARBA00075111"/>
    </source>
</evidence>
<dbReference type="CDD" id="cd05913">
    <property type="entry name" value="PaaK"/>
    <property type="match status" value="1"/>
</dbReference>
<dbReference type="InterPro" id="IPR051414">
    <property type="entry name" value="Adenylate-forming_Reductase"/>
</dbReference>
<dbReference type="Proteomes" id="UP000006546">
    <property type="component" value="Chromosome"/>
</dbReference>
<dbReference type="STRING" id="906968.Trebr_0670"/>
<comment type="pathway">
    <text evidence="6 11">Aromatic compound metabolism; phenylacetate degradation.</text>
</comment>
<dbReference type="InterPro" id="IPR000873">
    <property type="entry name" value="AMP-dep_synth/lig_dom"/>
</dbReference>
<keyword evidence="2" id="KW-0596">Phosphopantetheine</keyword>
<comment type="subunit">
    <text evidence="1">Monomer.</text>
</comment>
<keyword evidence="5 11" id="KW-0547">Nucleotide-binding</keyword>
<evidence type="ECO:0000256" key="2">
    <source>
        <dbReference type="ARBA" id="ARBA00022450"/>
    </source>
</evidence>
<keyword evidence="15" id="KW-1185">Reference proteome</keyword>
<reference evidence="15" key="1">
    <citation type="submission" date="2011-04" db="EMBL/GenBank/DDBJ databases">
        <title>The complete genome of Treponema brennaborense DSM 12168.</title>
        <authorList>
            <person name="Lucas S."/>
            <person name="Han J."/>
            <person name="Lapidus A."/>
            <person name="Bruce D."/>
            <person name="Goodwin L."/>
            <person name="Pitluck S."/>
            <person name="Peters L."/>
            <person name="Kyrpides N."/>
            <person name="Mavromatis K."/>
            <person name="Ivanova N."/>
            <person name="Mikhailova N."/>
            <person name="Pagani I."/>
            <person name="Teshima H."/>
            <person name="Detter J.C."/>
            <person name="Tapia R."/>
            <person name="Han C."/>
            <person name="Land M."/>
            <person name="Hauser L."/>
            <person name="Markowitz V."/>
            <person name="Cheng J.-F."/>
            <person name="Hugenholtz P."/>
            <person name="Woyke T."/>
            <person name="Wu D."/>
            <person name="Gronow S."/>
            <person name="Wellnitz S."/>
            <person name="Brambilla E."/>
            <person name="Klenk H.-P."/>
            <person name="Eisen J.A."/>
        </authorList>
    </citation>
    <scope>NUCLEOTIDE SEQUENCE [LARGE SCALE GENOMIC DNA]</scope>
    <source>
        <strain evidence="15">DSM 12168 / CIP 105900 / DD5/3</strain>
    </source>
</reference>
<dbReference type="PIRSF" id="PIRSF006444">
    <property type="entry name" value="PaaK"/>
    <property type="match status" value="1"/>
</dbReference>
<dbReference type="AlphaFoldDB" id="F4LQ91"/>
<sequence length="434" mass="49049">MIWNPEYECMNPEALQRLQFARLKNLVEHVYRTVPFYRQRFDDLGIAPKDITCLGDIARLPFTAKDDLRQTYPYGLLAVPRSAIEEIHMSSGTTGVPVVDAYTKRDLDDWAEGMARTLSGAGAVRDDTIQNAFGYGLFTGGLGVHYGTHKIGATIIPISSGNTQKQLMLMRDFQTNLFTCTPSYALYMAEQAKELHIDLNELPLKAGCFGAEPWSENMRRQIEKEWGIKAYDIYGLTEITGPGVAFECECQYGMHVNEDLWYPEIIDPNTGTPLPDGEKGELVITTITKEGTPLIRYRTRDITFIIPERCSCGRTTRRIHRLFGRTDDLLIIRGVNVFPSQIEHALIEIQGVEPNYLIVVDRNEATHLDEAELHVEVSPDQFSDETKGMEALRSRIESVMKSKLGIMLKVKLVEPKSIERSTGKAKRVIDKRTL</sequence>
<evidence type="ECO:0000256" key="6">
    <source>
        <dbReference type="ARBA" id="ARBA00060591"/>
    </source>
</evidence>
<protein>
    <recommendedName>
        <fullName evidence="9 11">Phenylacetate-coenzyme A ligase</fullName>
        <ecNumber evidence="8 11">6.2.1.30</ecNumber>
    </recommendedName>
    <alternativeName>
        <fullName evidence="10 11">Phenylacetyl-CoA ligase</fullName>
    </alternativeName>
</protein>
<gene>
    <name evidence="14" type="ordered locus">Trebr_0670</name>
</gene>
<dbReference type="KEGG" id="tbe:Trebr_0670"/>
<dbReference type="Pfam" id="PF00501">
    <property type="entry name" value="AMP-binding"/>
    <property type="match status" value="1"/>
</dbReference>
<feature type="domain" description="AMP-dependent synthetase/ligase" evidence="12">
    <location>
        <begin position="90"/>
        <end position="285"/>
    </location>
</feature>
<name>F4LQ91_TREBD</name>
<dbReference type="EMBL" id="CP002696">
    <property type="protein sequence ID" value="AEE16112.1"/>
    <property type="molecule type" value="Genomic_DNA"/>
</dbReference>
<dbReference type="GO" id="GO:0047475">
    <property type="term" value="F:phenylacetate-CoA ligase activity"/>
    <property type="evidence" value="ECO:0007669"/>
    <property type="project" value="UniProtKB-EC"/>
</dbReference>
<comment type="function">
    <text evidence="11">Catalyzes the activation of phenylacetic acid (PA) to phenylacetyl-CoA (PA-CoA).</text>
</comment>
<keyword evidence="4 11" id="KW-0436">Ligase</keyword>
<evidence type="ECO:0000313" key="14">
    <source>
        <dbReference type="EMBL" id="AEE16112.1"/>
    </source>
</evidence>
<evidence type="ECO:0000259" key="13">
    <source>
        <dbReference type="Pfam" id="PF14535"/>
    </source>
</evidence>
<evidence type="ECO:0000256" key="4">
    <source>
        <dbReference type="ARBA" id="ARBA00022598"/>
    </source>
</evidence>
<evidence type="ECO:0000259" key="12">
    <source>
        <dbReference type="Pfam" id="PF00501"/>
    </source>
</evidence>
<comment type="catalytic activity">
    <reaction evidence="11">
        <text>2-phenylacetate + ATP + CoA = phenylacetyl-CoA + AMP + diphosphate</text>
        <dbReference type="Rhea" id="RHEA:20956"/>
        <dbReference type="ChEBI" id="CHEBI:18401"/>
        <dbReference type="ChEBI" id="CHEBI:30616"/>
        <dbReference type="ChEBI" id="CHEBI:33019"/>
        <dbReference type="ChEBI" id="CHEBI:57287"/>
        <dbReference type="ChEBI" id="CHEBI:57390"/>
        <dbReference type="ChEBI" id="CHEBI:456215"/>
        <dbReference type="EC" id="6.2.1.30"/>
    </reaction>
</comment>
<dbReference type="InterPro" id="IPR042099">
    <property type="entry name" value="ANL_N_sf"/>
</dbReference>
<dbReference type="EC" id="6.2.1.30" evidence="8 11"/>
<dbReference type="FunFam" id="3.40.50.12780:FF:000016">
    <property type="entry name" value="Phenylacetate-coenzyme A ligase"/>
    <property type="match status" value="1"/>
</dbReference>
<dbReference type="RefSeq" id="WP_013757831.1">
    <property type="nucleotide sequence ID" value="NC_015500.1"/>
</dbReference>
<feature type="domain" description="AMP-dependent ligase C-terminal" evidence="13">
    <location>
        <begin position="334"/>
        <end position="432"/>
    </location>
</feature>
<dbReference type="InterPro" id="IPR045851">
    <property type="entry name" value="AMP-bd_C_sf"/>
</dbReference>
<accession>F4LQ91</accession>
<dbReference type="PANTHER" id="PTHR43439">
    <property type="entry name" value="PHENYLACETATE-COENZYME A LIGASE"/>
    <property type="match status" value="1"/>
</dbReference>
<dbReference type="Gene3D" id="3.40.50.12780">
    <property type="entry name" value="N-terminal domain of ligase-like"/>
    <property type="match status" value="1"/>
</dbReference>
<dbReference type="InterPro" id="IPR028154">
    <property type="entry name" value="AMP-dep_Lig_C"/>
</dbReference>
<dbReference type="OrthoDB" id="580775at2"/>
<dbReference type="PANTHER" id="PTHR43439:SF2">
    <property type="entry name" value="ENZYME, PUTATIVE (JCVI)-RELATED"/>
    <property type="match status" value="1"/>
</dbReference>
<evidence type="ECO:0000256" key="3">
    <source>
        <dbReference type="ARBA" id="ARBA00022553"/>
    </source>
</evidence>
<dbReference type="eggNOG" id="COG1541">
    <property type="taxonomic scope" value="Bacteria"/>
</dbReference>
<evidence type="ECO:0000256" key="1">
    <source>
        <dbReference type="ARBA" id="ARBA00011245"/>
    </source>
</evidence>
<dbReference type="GO" id="GO:0000166">
    <property type="term" value="F:nucleotide binding"/>
    <property type="evidence" value="ECO:0007669"/>
    <property type="project" value="UniProtKB-KW"/>
</dbReference>
<evidence type="ECO:0000256" key="7">
    <source>
        <dbReference type="ARBA" id="ARBA00061566"/>
    </source>
</evidence>
<dbReference type="GO" id="GO:0010124">
    <property type="term" value="P:phenylacetate catabolic process"/>
    <property type="evidence" value="ECO:0007669"/>
    <property type="project" value="UniProtKB-UniRule"/>
</dbReference>
<evidence type="ECO:0000256" key="9">
    <source>
        <dbReference type="ARBA" id="ARBA00068695"/>
    </source>
</evidence>
<dbReference type="InterPro" id="IPR011880">
    <property type="entry name" value="PA_CoA_ligase"/>
</dbReference>
<dbReference type="Gene3D" id="3.30.300.30">
    <property type="match status" value="1"/>
</dbReference>